<dbReference type="InterPro" id="IPR013786">
    <property type="entry name" value="AcylCoA_DH/ox_N"/>
</dbReference>
<dbReference type="GO" id="GO:0050660">
    <property type="term" value="F:flavin adenine dinucleotide binding"/>
    <property type="evidence" value="ECO:0007669"/>
    <property type="project" value="InterPro"/>
</dbReference>
<protein>
    <submittedName>
        <fullName evidence="4">Acyl-CoA dehydrogenase</fullName>
    </submittedName>
</protein>
<feature type="domain" description="Acyl-CoA dehydrogenase C-terminal" evidence="3">
    <location>
        <begin position="251"/>
        <end position="383"/>
    </location>
</feature>
<evidence type="ECO:0000313" key="5">
    <source>
        <dbReference type="Proteomes" id="UP000563898"/>
    </source>
</evidence>
<evidence type="ECO:0000313" key="4">
    <source>
        <dbReference type="EMBL" id="NKY05024.1"/>
    </source>
</evidence>
<dbReference type="PIRSF" id="PIRSF016578">
    <property type="entry name" value="HsaA"/>
    <property type="match status" value="1"/>
</dbReference>
<dbReference type="GO" id="GO:0008470">
    <property type="term" value="F:3-methylbutanoyl-CoA dehydrogenase activity"/>
    <property type="evidence" value="ECO:0007669"/>
    <property type="project" value="TreeGrafter"/>
</dbReference>
<dbReference type="AlphaFoldDB" id="A0A846WTS0"/>
<dbReference type="SUPFAM" id="SSF56645">
    <property type="entry name" value="Acyl-CoA dehydrogenase NM domain-like"/>
    <property type="match status" value="1"/>
</dbReference>
<dbReference type="InterPro" id="IPR009100">
    <property type="entry name" value="AcylCoA_DH/oxidase_NM_dom_sf"/>
</dbReference>
<dbReference type="Gene3D" id="2.40.110.10">
    <property type="entry name" value="Butyryl-CoA Dehydrogenase, subunit A, domain 2"/>
    <property type="match status" value="1"/>
</dbReference>
<dbReference type="GO" id="GO:0006552">
    <property type="term" value="P:L-leucine catabolic process"/>
    <property type="evidence" value="ECO:0007669"/>
    <property type="project" value="TreeGrafter"/>
</dbReference>
<feature type="domain" description="Acyl-CoA dehydrogenase/oxidase N-terminal" evidence="2">
    <location>
        <begin position="29"/>
        <end position="123"/>
    </location>
</feature>
<evidence type="ECO:0000259" key="2">
    <source>
        <dbReference type="Pfam" id="PF02771"/>
    </source>
</evidence>
<dbReference type="InterPro" id="IPR037069">
    <property type="entry name" value="AcylCoA_DH/ox_N_sf"/>
</dbReference>
<gene>
    <name evidence="4" type="ORF">HGA05_26035</name>
</gene>
<accession>A0A846WTS0</accession>
<proteinExistence type="predicted"/>
<dbReference type="PANTHER" id="PTHR43884">
    <property type="entry name" value="ACYL-COA DEHYDROGENASE"/>
    <property type="match status" value="1"/>
</dbReference>
<dbReference type="Gene3D" id="1.20.140.10">
    <property type="entry name" value="Butyryl-CoA Dehydrogenase, subunit A, domain 3"/>
    <property type="match status" value="1"/>
</dbReference>
<reference evidence="4 5" key="1">
    <citation type="submission" date="2020-04" db="EMBL/GenBank/DDBJ databases">
        <title>MicrobeNet Type strains.</title>
        <authorList>
            <person name="Nicholson A.C."/>
        </authorList>
    </citation>
    <scope>NUCLEOTIDE SEQUENCE [LARGE SCALE GENOMIC DNA]</scope>
    <source>
        <strain evidence="4 5">ATCC BAA-14</strain>
    </source>
</reference>
<dbReference type="EMBL" id="JAAXPC010000027">
    <property type="protein sequence ID" value="NKY05024.1"/>
    <property type="molecule type" value="Genomic_DNA"/>
</dbReference>
<dbReference type="Pfam" id="PF02771">
    <property type="entry name" value="Acyl-CoA_dh_N"/>
    <property type="match status" value="1"/>
</dbReference>
<keyword evidence="1" id="KW-0560">Oxidoreductase</keyword>
<organism evidence="4 5">
    <name type="scientific">Gordonia polyisoprenivorans</name>
    <dbReference type="NCBI Taxonomy" id="84595"/>
    <lineage>
        <taxon>Bacteria</taxon>
        <taxon>Bacillati</taxon>
        <taxon>Actinomycetota</taxon>
        <taxon>Actinomycetes</taxon>
        <taxon>Mycobacteriales</taxon>
        <taxon>Gordoniaceae</taxon>
        <taxon>Gordonia</taxon>
    </lineage>
</organism>
<dbReference type="InterPro" id="IPR036250">
    <property type="entry name" value="AcylCo_DH-like_C"/>
</dbReference>
<dbReference type="InterPro" id="IPR046373">
    <property type="entry name" value="Acyl-CoA_Oxase/DH_mid-dom_sf"/>
</dbReference>
<dbReference type="PANTHER" id="PTHR43884:SF12">
    <property type="entry name" value="ISOVALERYL-COA DEHYDROGENASE, MITOCHONDRIAL-RELATED"/>
    <property type="match status" value="1"/>
</dbReference>
<dbReference type="SUPFAM" id="SSF47203">
    <property type="entry name" value="Acyl-CoA dehydrogenase C-terminal domain-like"/>
    <property type="match status" value="1"/>
</dbReference>
<evidence type="ECO:0000256" key="1">
    <source>
        <dbReference type="ARBA" id="ARBA00023002"/>
    </source>
</evidence>
<comment type="caution">
    <text evidence="4">The sequence shown here is derived from an EMBL/GenBank/DDBJ whole genome shotgun (WGS) entry which is preliminary data.</text>
</comment>
<dbReference type="Proteomes" id="UP000563898">
    <property type="component" value="Unassembled WGS sequence"/>
</dbReference>
<sequence>MTRTTADSESATAPGSLAEALARIRSVLAELAVGAGDRDLHHEHPYTLIRQLADAGFGRLRVPREFGGFDVDLPTLFSILAEAGAADSNVPQIWRGHFTTTEILRSEADPDVRRYWLTKVARGAVFGNAQSEPSAQVAGLSDGEGWGVITTRVHRTGSGERVVSGTKFYSTGARFADYIRTAVLADDGSRSFVVIDARHPGVEHVDDWDGIGQRQTGSGTTILTDVPVEPYGDIGRYRDSLRGLDSFVQIVHLANLTGIARSLVADTVEVVRARTRTSRHALTQDATADPDVLAVVGRLEVAALTASSLTQTAAAALESAHDAASEEAFAAAYLTTSTAQIGVIDAVLDAAGHAFDAGGSSTVRNAVHLDRHWRNARTLASHNPVIYKPRVVGDFRVNGTAPVSGYYLHHLKDNS</sequence>
<evidence type="ECO:0000259" key="3">
    <source>
        <dbReference type="Pfam" id="PF08028"/>
    </source>
</evidence>
<dbReference type="Gene3D" id="1.10.540.10">
    <property type="entry name" value="Acyl-CoA dehydrogenase/oxidase, N-terminal domain"/>
    <property type="match status" value="1"/>
</dbReference>
<dbReference type="InterPro" id="IPR013107">
    <property type="entry name" value="Acyl-CoA_DH_C"/>
</dbReference>
<dbReference type="Pfam" id="PF08028">
    <property type="entry name" value="Acyl-CoA_dh_2"/>
    <property type="match status" value="1"/>
</dbReference>
<dbReference type="RefSeq" id="WP_006368984.1">
    <property type="nucleotide sequence ID" value="NZ_CP116236.1"/>
</dbReference>
<name>A0A846WTS0_9ACTN</name>